<gene>
    <name evidence="1" type="ORF">RM552_17360</name>
</gene>
<accession>A0ABU2ZYG2</accession>
<name>A0ABU2ZYG2_9ALTE</name>
<keyword evidence="2" id="KW-1185">Reference proteome</keyword>
<evidence type="ECO:0000313" key="1">
    <source>
        <dbReference type="EMBL" id="MDT0596629.1"/>
    </source>
</evidence>
<dbReference type="Proteomes" id="UP001253545">
    <property type="component" value="Unassembled WGS sequence"/>
</dbReference>
<proteinExistence type="predicted"/>
<comment type="caution">
    <text evidence="1">The sequence shown here is derived from an EMBL/GenBank/DDBJ whole genome shotgun (WGS) entry which is preliminary data.</text>
</comment>
<reference evidence="1 2" key="1">
    <citation type="submission" date="2023-09" db="EMBL/GenBank/DDBJ databases">
        <authorList>
            <person name="Rey-Velasco X."/>
        </authorList>
    </citation>
    <scope>NUCLEOTIDE SEQUENCE [LARGE SCALE GENOMIC DNA]</scope>
    <source>
        <strain evidence="1 2">P117</strain>
    </source>
</reference>
<evidence type="ECO:0000313" key="2">
    <source>
        <dbReference type="Proteomes" id="UP001253545"/>
    </source>
</evidence>
<dbReference type="EMBL" id="JAVRHX010000008">
    <property type="protein sequence ID" value="MDT0596629.1"/>
    <property type="molecule type" value="Genomic_DNA"/>
</dbReference>
<organism evidence="1 2">
    <name type="scientific">Glaciecola petra</name>
    <dbReference type="NCBI Taxonomy" id="3075602"/>
    <lineage>
        <taxon>Bacteria</taxon>
        <taxon>Pseudomonadati</taxon>
        <taxon>Pseudomonadota</taxon>
        <taxon>Gammaproteobacteria</taxon>
        <taxon>Alteromonadales</taxon>
        <taxon>Alteromonadaceae</taxon>
        <taxon>Glaciecola</taxon>
    </lineage>
</organism>
<protein>
    <submittedName>
        <fullName evidence="1">Uncharacterized protein</fullName>
    </submittedName>
</protein>
<sequence>MGFFTALKQKRVTRKFTKHNLNILQHLTFDKMQTILQGLISQGWELYPDYLDTSDQSNAWEAKLRKGTSILEINWNTKGAKSDGSIVGLERIIVGVGKEFDTPVFKTPTPE</sequence>
<dbReference type="RefSeq" id="WP_311370151.1">
    <property type="nucleotide sequence ID" value="NZ_JAVRHX010000008.1"/>
</dbReference>